<evidence type="ECO:0000256" key="3">
    <source>
        <dbReference type="ARBA" id="ARBA00012768"/>
    </source>
</evidence>
<keyword evidence="10 13" id="KW-0411">Iron-sulfur</keyword>
<dbReference type="RefSeq" id="WP_184396653.1">
    <property type="nucleotide sequence ID" value="NZ_BAAAJD010000105.1"/>
</dbReference>
<evidence type="ECO:0000256" key="4">
    <source>
        <dbReference type="ARBA" id="ARBA00020049"/>
    </source>
</evidence>
<name>A0A7W8QR99_9ACTN</name>
<evidence type="ECO:0000256" key="13">
    <source>
        <dbReference type="RuleBase" id="RU365022"/>
    </source>
</evidence>
<evidence type="ECO:0000256" key="10">
    <source>
        <dbReference type="ARBA" id="ARBA00023014"/>
    </source>
</evidence>
<keyword evidence="12 13" id="KW-0464">Manganese</keyword>
<dbReference type="GO" id="GO:0051536">
    <property type="term" value="F:iron-sulfur cluster binding"/>
    <property type="evidence" value="ECO:0007669"/>
    <property type="project" value="UniProtKB-KW"/>
</dbReference>
<organism evidence="15 16">
    <name type="scientific">Nocardiopsis composta</name>
    <dbReference type="NCBI Taxonomy" id="157465"/>
    <lineage>
        <taxon>Bacteria</taxon>
        <taxon>Bacillati</taxon>
        <taxon>Actinomycetota</taxon>
        <taxon>Actinomycetes</taxon>
        <taxon>Streptosporangiales</taxon>
        <taxon>Nocardiopsidaceae</taxon>
        <taxon>Nocardiopsis</taxon>
    </lineage>
</organism>
<dbReference type="AlphaFoldDB" id="A0A7W8QR99"/>
<dbReference type="GO" id="GO:0046872">
    <property type="term" value="F:metal ion binding"/>
    <property type="evidence" value="ECO:0007669"/>
    <property type="project" value="UniProtKB-KW"/>
</dbReference>
<dbReference type="PANTHER" id="PTHR36531:SF6">
    <property type="entry name" value="DNA REPLICATION ATP-DEPENDENT HELICASE_NUCLEASE DNA2"/>
    <property type="match status" value="1"/>
</dbReference>
<evidence type="ECO:0000256" key="7">
    <source>
        <dbReference type="ARBA" id="ARBA00022801"/>
    </source>
</evidence>
<evidence type="ECO:0000256" key="8">
    <source>
        <dbReference type="ARBA" id="ARBA00022839"/>
    </source>
</evidence>
<comment type="cofactor">
    <cofactor evidence="13">
        <name>iron-sulfur cluster</name>
        <dbReference type="ChEBI" id="CHEBI:30408"/>
    </cofactor>
</comment>
<evidence type="ECO:0000313" key="16">
    <source>
        <dbReference type="Proteomes" id="UP000572635"/>
    </source>
</evidence>
<keyword evidence="5 13" id="KW-0540">Nuclease</keyword>
<dbReference type="NCBIfam" id="TIGR00372">
    <property type="entry name" value="cas4"/>
    <property type="match status" value="1"/>
</dbReference>
<evidence type="ECO:0000256" key="6">
    <source>
        <dbReference type="ARBA" id="ARBA00022723"/>
    </source>
</evidence>
<keyword evidence="9 13" id="KW-0408">Iron</keyword>
<dbReference type="PANTHER" id="PTHR36531">
    <property type="entry name" value="CRISPR-ASSOCIATED EXONUCLEASE CAS4"/>
    <property type="match status" value="1"/>
</dbReference>
<dbReference type="InterPro" id="IPR013343">
    <property type="entry name" value="CRISPR-assoc_prot_Cas4"/>
</dbReference>
<sequence>MSTAPGDTRPLPVALSALEHYAYCPRQAGLILLEDAFADDAATVRGTLAHRRVHDPGQESRPRVRTLRALPVWHDELGLTGVCDVVEIHPDGTVLPVEHKSGAYTPGGAADVQVAAQAICLEQRLATRIDTAAIYAMADRRRHTVAVDADMRERVVRTAEQVRHVVQSQALPAPAADTRCRRCSMNTGCMPKVLAKRPRFEKLRGALFTPAPEAEWDD</sequence>
<evidence type="ECO:0000256" key="11">
    <source>
        <dbReference type="ARBA" id="ARBA00023118"/>
    </source>
</evidence>
<keyword evidence="7 13" id="KW-0378">Hydrolase</keyword>
<evidence type="ECO:0000256" key="1">
    <source>
        <dbReference type="ARBA" id="ARBA00001966"/>
    </source>
</evidence>
<comment type="cofactor">
    <cofactor evidence="13">
        <name>Mg(2+)</name>
        <dbReference type="ChEBI" id="CHEBI:18420"/>
    </cofactor>
    <cofactor evidence="13">
        <name>Mn(2+)</name>
        <dbReference type="ChEBI" id="CHEBI:29035"/>
    </cofactor>
    <text evidence="13">Mg(2+) or Mn(2+) required for ssDNA cleavage activity.</text>
</comment>
<proteinExistence type="inferred from homology"/>
<evidence type="ECO:0000259" key="14">
    <source>
        <dbReference type="Pfam" id="PF01930"/>
    </source>
</evidence>
<dbReference type="Gene3D" id="3.90.320.10">
    <property type="match status" value="1"/>
</dbReference>
<evidence type="ECO:0000313" key="15">
    <source>
        <dbReference type="EMBL" id="MBB5435155.1"/>
    </source>
</evidence>
<feature type="domain" description="DUF83" evidence="14">
    <location>
        <begin position="16"/>
        <end position="190"/>
    </location>
</feature>
<keyword evidence="6 13" id="KW-0479">Metal-binding</keyword>
<reference evidence="15 16" key="1">
    <citation type="submission" date="2020-08" db="EMBL/GenBank/DDBJ databases">
        <title>Sequencing the genomes of 1000 actinobacteria strains.</title>
        <authorList>
            <person name="Klenk H.-P."/>
        </authorList>
    </citation>
    <scope>NUCLEOTIDE SEQUENCE [LARGE SCALE GENOMIC DNA]</scope>
    <source>
        <strain evidence="15 16">DSM 44551</strain>
    </source>
</reference>
<dbReference type="InterPro" id="IPR022765">
    <property type="entry name" value="Dna2/Cas4_DUF83"/>
</dbReference>
<evidence type="ECO:0000256" key="2">
    <source>
        <dbReference type="ARBA" id="ARBA00009189"/>
    </source>
</evidence>
<comment type="similarity">
    <text evidence="2 13">Belongs to the CRISPR-associated exonuclease Cas4 family.</text>
</comment>
<dbReference type="InterPro" id="IPR011604">
    <property type="entry name" value="PDDEXK-like_dom_sf"/>
</dbReference>
<dbReference type="Pfam" id="PF01930">
    <property type="entry name" value="Cas_Cas4"/>
    <property type="match status" value="1"/>
</dbReference>
<evidence type="ECO:0000256" key="5">
    <source>
        <dbReference type="ARBA" id="ARBA00022722"/>
    </source>
</evidence>
<dbReference type="EMBL" id="JACHDB010000001">
    <property type="protein sequence ID" value="MBB5435155.1"/>
    <property type="molecule type" value="Genomic_DNA"/>
</dbReference>
<keyword evidence="11 13" id="KW-0051">Antiviral defense</keyword>
<keyword evidence="8 13" id="KW-0269">Exonuclease</keyword>
<keyword evidence="16" id="KW-1185">Reference proteome</keyword>
<evidence type="ECO:0000256" key="12">
    <source>
        <dbReference type="ARBA" id="ARBA00023211"/>
    </source>
</evidence>
<comment type="caution">
    <text evidence="15">The sequence shown here is derived from an EMBL/GenBank/DDBJ whole genome shotgun (WGS) entry which is preliminary data.</text>
</comment>
<evidence type="ECO:0000256" key="9">
    <source>
        <dbReference type="ARBA" id="ARBA00023004"/>
    </source>
</evidence>
<dbReference type="GO" id="GO:0004527">
    <property type="term" value="F:exonuclease activity"/>
    <property type="evidence" value="ECO:0007669"/>
    <property type="project" value="UniProtKB-KW"/>
</dbReference>
<dbReference type="Proteomes" id="UP000572635">
    <property type="component" value="Unassembled WGS sequence"/>
</dbReference>
<gene>
    <name evidence="15" type="ORF">HDA36_005239</name>
</gene>
<dbReference type="EC" id="3.1.12.1" evidence="3 13"/>
<protein>
    <recommendedName>
        <fullName evidence="4 13">CRISPR-associated exonuclease Cas4</fullName>
        <ecNumber evidence="3 13">3.1.12.1</ecNumber>
    </recommendedName>
</protein>
<dbReference type="GO" id="GO:0051607">
    <property type="term" value="P:defense response to virus"/>
    <property type="evidence" value="ECO:0007669"/>
    <property type="project" value="UniProtKB-KW"/>
</dbReference>
<comment type="function">
    <text evidence="13">CRISPR (clustered regularly interspaced short palindromic repeat) is an adaptive immune system that provides protection against mobile genetic elements (viruses, transposable elements and conjugative plasmids). CRISPR clusters contain sequences complementary to antecedent mobile elements and target invading nucleic acids. CRISPR clusters are transcribed and processed into CRISPR RNA (crRNA).</text>
</comment>
<comment type="cofactor">
    <cofactor evidence="1">
        <name>[4Fe-4S] cluster</name>
        <dbReference type="ChEBI" id="CHEBI:49883"/>
    </cofactor>
</comment>
<dbReference type="InterPro" id="IPR051827">
    <property type="entry name" value="Cas4_exonuclease"/>
</dbReference>
<accession>A0A7W8QR99</accession>